<reference evidence="9" key="2">
    <citation type="journal article" date="2021" name="PeerJ">
        <title>Extensive microbial diversity within the chicken gut microbiome revealed by metagenomics and culture.</title>
        <authorList>
            <person name="Gilroy R."/>
            <person name="Ravi A."/>
            <person name="Getino M."/>
            <person name="Pursley I."/>
            <person name="Horton D.L."/>
            <person name="Alikhan N.F."/>
            <person name="Baker D."/>
            <person name="Gharbi K."/>
            <person name="Hall N."/>
            <person name="Watson M."/>
            <person name="Adriaenssens E.M."/>
            <person name="Foster-Nyarko E."/>
            <person name="Jarju S."/>
            <person name="Secka A."/>
            <person name="Antonio M."/>
            <person name="Oren A."/>
            <person name="Chaudhuri R.R."/>
            <person name="La Ragione R."/>
            <person name="Hildebrand F."/>
            <person name="Pallen M.J."/>
        </authorList>
    </citation>
    <scope>NUCLEOTIDE SEQUENCE</scope>
    <source>
        <strain evidence="9">11687</strain>
    </source>
</reference>
<reference evidence="9" key="1">
    <citation type="submission" date="2020-10" db="EMBL/GenBank/DDBJ databases">
        <authorList>
            <person name="Gilroy R."/>
        </authorList>
    </citation>
    <scope>NUCLEOTIDE SEQUENCE</scope>
    <source>
        <strain evidence="9">11687</strain>
    </source>
</reference>
<dbReference type="GO" id="GO:0008777">
    <property type="term" value="F:acetylornithine deacetylase activity"/>
    <property type="evidence" value="ECO:0007669"/>
    <property type="project" value="TreeGrafter"/>
</dbReference>
<dbReference type="InterPro" id="IPR001261">
    <property type="entry name" value="ArgE/DapE_CS"/>
</dbReference>
<evidence type="ECO:0000313" key="9">
    <source>
        <dbReference type="EMBL" id="HIU59604.1"/>
    </source>
</evidence>
<dbReference type="EC" id="3.4.13.-" evidence="9"/>
<sequence length="444" mass="48670">MTHVMENYFNDIVDSICRAVKFDSSLRPAVEDCPFGKETADCLHYFLSLAEEMGFETHNYDNYAGEVVFGEGEELAILAHIDVVPAGDGWRFPPFAAVINDELSAGGVPGVKIWGRGTMDDKGPAVAVLYCLKALKDEGFRPNRKIKLIIGCNEENGWACLDHYNKVAHMPEEGFSPDASFPAIYAEKGILHFSAAFPVSEAPFLALSAGNAVNMVCDHASAVLTPDSVKRLKSYRNDFPGTEFSFDENTSILTVRGKSAHGSTPEAGANALGAMLKFFADFHPDCRKAYDLLFADVLGLRGISDETGNLTMSPDVAKFENGILTITTDIRFPATHKKEEITGALTRAGVNFSVVHEQAPLYNDPNGRLISTLMRVYNKATGKNEKAIAIGGGTYARALKCGCGFGPELEDEEATIHQPNEYITFDRIRMMSEIYYDAIRELTR</sequence>
<dbReference type="PANTHER" id="PTHR43808:SF31">
    <property type="entry name" value="N-ACETYL-L-CITRULLINE DEACETYLASE"/>
    <property type="match status" value="1"/>
</dbReference>
<keyword evidence="4" id="KW-0479">Metal-binding</keyword>
<comment type="cofactor">
    <cofactor evidence="1">
        <name>Zn(2+)</name>
        <dbReference type="ChEBI" id="CHEBI:29105"/>
    </cofactor>
</comment>
<evidence type="ECO:0000256" key="4">
    <source>
        <dbReference type="ARBA" id="ARBA00022723"/>
    </source>
</evidence>
<dbReference type="Pfam" id="PF01546">
    <property type="entry name" value="Peptidase_M20"/>
    <property type="match status" value="1"/>
</dbReference>
<keyword evidence="3" id="KW-0645">Protease</keyword>
<dbReference type="Gene3D" id="3.30.70.360">
    <property type="match status" value="2"/>
</dbReference>
<dbReference type="GO" id="GO:0006526">
    <property type="term" value="P:L-arginine biosynthetic process"/>
    <property type="evidence" value="ECO:0007669"/>
    <property type="project" value="TreeGrafter"/>
</dbReference>
<keyword evidence="5 9" id="KW-0378">Hydrolase</keyword>
<dbReference type="NCBIfam" id="TIGR01887">
    <property type="entry name" value="dipeptidaselike"/>
    <property type="match status" value="1"/>
</dbReference>
<dbReference type="Proteomes" id="UP000824081">
    <property type="component" value="Unassembled WGS sequence"/>
</dbReference>
<keyword evidence="8" id="KW-0482">Metalloprotease</keyword>
<keyword evidence="6" id="KW-0862">Zinc</keyword>
<evidence type="ECO:0000313" key="10">
    <source>
        <dbReference type="Proteomes" id="UP000824081"/>
    </source>
</evidence>
<evidence type="ECO:0000256" key="1">
    <source>
        <dbReference type="ARBA" id="ARBA00001947"/>
    </source>
</evidence>
<dbReference type="AlphaFoldDB" id="A0A9D1MG11"/>
<organism evidence="9 10">
    <name type="scientific">Candidatus Scatosoma pullistercoris</name>
    <dbReference type="NCBI Taxonomy" id="2840934"/>
    <lineage>
        <taxon>Bacteria</taxon>
        <taxon>Bacillati</taxon>
        <taxon>Bacillota</taxon>
        <taxon>Clostridia</taxon>
        <taxon>Candidatus Scatosoma</taxon>
    </lineage>
</organism>
<dbReference type="GO" id="GO:0016805">
    <property type="term" value="F:dipeptidase activity"/>
    <property type="evidence" value="ECO:0007669"/>
    <property type="project" value="UniProtKB-KW"/>
</dbReference>
<gene>
    <name evidence="9" type="ORF">IAC57_05810</name>
</gene>
<proteinExistence type="inferred from homology"/>
<dbReference type="PANTHER" id="PTHR43808">
    <property type="entry name" value="ACETYLORNITHINE DEACETYLASE"/>
    <property type="match status" value="1"/>
</dbReference>
<dbReference type="EMBL" id="DVMZ01000156">
    <property type="protein sequence ID" value="HIU59604.1"/>
    <property type="molecule type" value="Genomic_DNA"/>
</dbReference>
<evidence type="ECO:0000256" key="8">
    <source>
        <dbReference type="ARBA" id="ARBA00023049"/>
    </source>
</evidence>
<comment type="similarity">
    <text evidence="2">Belongs to the peptidase M20A family.</text>
</comment>
<protein>
    <submittedName>
        <fullName evidence="9">Sapep family Mn(2+)-dependent dipeptidase</fullName>
        <ecNumber evidence="9">3.4.13.-</ecNumber>
    </submittedName>
</protein>
<evidence type="ECO:0000256" key="2">
    <source>
        <dbReference type="ARBA" id="ARBA00006247"/>
    </source>
</evidence>
<keyword evidence="7 9" id="KW-0224">Dipeptidase</keyword>
<dbReference type="SUPFAM" id="SSF55031">
    <property type="entry name" value="Bacterial exopeptidase dimerisation domain"/>
    <property type="match status" value="1"/>
</dbReference>
<dbReference type="InterPro" id="IPR036264">
    <property type="entry name" value="Bact_exopeptidase_dim_dom"/>
</dbReference>
<dbReference type="GO" id="GO:0008237">
    <property type="term" value="F:metallopeptidase activity"/>
    <property type="evidence" value="ECO:0007669"/>
    <property type="project" value="UniProtKB-KW"/>
</dbReference>
<dbReference type="InterPro" id="IPR002933">
    <property type="entry name" value="Peptidase_M20"/>
</dbReference>
<dbReference type="GO" id="GO:0006508">
    <property type="term" value="P:proteolysis"/>
    <property type="evidence" value="ECO:0007669"/>
    <property type="project" value="UniProtKB-KW"/>
</dbReference>
<dbReference type="InterPro" id="IPR010964">
    <property type="entry name" value="M20A_pepV-rel"/>
</dbReference>
<evidence type="ECO:0000256" key="5">
    <source>
        <dbReference type="ARBA" id="ARBA00022801"/>
    </source>
</evidence>
<evidence type="ECO:0000256" key="7">
    <source>
        <dbReference type="ARBA" id="ARBA00022997"/>
    </source>
</evidence>
<name>A0A9D1MG11_9FIRM</name>
<dbReference type="GO" id="GO:0008270">
    <property type="term" value="F:zinc ion binding"/>
    <property type="evidence" value="ECO:0007669"/>
    <property type="project" value="InterPro"/>
</dbReference>
<evidence type="ECO:0000256" key="6">
    <source>
        <dbReference type="ARBA" id="ARBA00022833"/>
    </source>
</evidence>
<evidence type="ECO:0000256" key="3">
    <source>
        <dbReference type="ARBA" id="ARBA00022670"/>
    </source>
</evidence>
<comment type="caution">
    <text evidence="9">The sequence shown here is derived from an EMBL/GenBank/DDBJ whole genome shotgun (WGS) entry which is preliminary data.</text>
</comment>
<dbReference type="PROSITE" id="PS00758">
    <property type="entry name" value="ARGE_DAPE_CPG2_1"/>
    <property type="match status" value="1"/>
</dbReference>
<dbReference type="InterPro" id="IPR050072">
    <property type="entry name" value="Peptidase_M20A"/>
</dbReference>
<dbReference type="SUPFAM" id="SSF53187">
    <property type="entry name" value="Zn-dependent exopeptidases"/>
    <property type="match status" value="1"/>
</dbReference>
<accession>A0A9D1MG11</accession>
<dbReference type="Gene3D" id="3.40.630.10">
    <property type="entry name" value="Zn peptidases"/>
    <property type="match status" value="1"/>
</dbReference>